<feature type="non-terminal residue" evidence="2">
    <location>
        <position position="180"/>
    </location>
</feature>
<comment type="caution">
    <text evidence="2">The sequence shown here is derived from an EMBL/GenBank/DDBJ whole genome shotgun (WGS) entry which is preliminary data.</text>
</comment>
<gene>
    <name evidence="2" type="ORF">BAE44_0022568</name>
</gene>
<dbReference type="Proteomes" id="UP000095767">
    <property type="component" value="Unassembled WGS sequence"/>
</dbReference>
<keyword evidence="3" id="KW-1185">Reference proteome</keyword>
<name>A0A1E5UUB9_9POAL</name>
<dbReference type="InterPro" id="IPR053781">
    <property type="entry name" value="F-box_AtFBL13-like"/>
</dbReference>
<dbReference type="InterPro" id="IPR036047">
    <property type="entry name" value="F-box-like_dom_sf"/>
</dbReference>
<dbReference type="CDD" id="cd22160">
    <property type="entry name" value="F-box_AtFBL13-like"/>
    <property type="match status" value="1"/>
</dbReference>
<dbReference type="AlphaFoldDB" id="A0A1E5UUB9"/>
<dbReference type="PROSITE" id="PS50181">
    <property type="entry name" value="FBOX"/>
    <property type="match status" value="1"/>
</dbReference>
<dbReference type="OrthoDB" id="691858at2759"/>
<reference evidence="2 3" key="1">
    <citation type="submission" date="2016-09" db="EMBL/GenBank/DDBJ databases">
        <title>The draft genome of Dichanthelium oligosanthes: A C3 panicoid grass species.</title>
        <authorList>
            <person name="Studer A.J."/>
            <person name="Schnable J.C."/>
            <person name="Brutnell T.P."/>
        </authorList>
    </citation>
    <scope>NUCLEOTIDE SEQUENCE [LARGE SCALE GENOMIC DNA]</scope>
    <source>
        <strain evidence="3">cv. Kellogg 1175</strain>
        <tissue evidence="2">Leaf</tissue>
    </source>
</reference>
<dbReference type="PANTHER" id="PTHR34223:SF111">
    <property type="entry name" value="F-BOX DOMAIN CONTAINING PROTEIN, EXPRESSED"/>
    <property type="match status" value="1"/>
</dbReference>
<dbReference type="InterPro" id="IPR053197">
    <property type="entry name" value="F-box_SCFL_complex_component"/>
</dbReference>
<dbReference type="Gene3D" id="1.20.1280.50">
    <property type="match status" value="1"/>
</dbReference>
<feature type="domain" description="F-box" evidence="1">
    <location>
        <begin position="19"/>
        <end position="67"/>
    </location>
</feature>
<sequence length="180" mass="20997">MPRKPKTRNRKGSVAKRGEYRIGDLPDDAMRHVLSFLPADEAVRTCLLSRRWREVWKSTPVLRFTKAESWGSAAGFNKFVNHLLFFRDLAPLGEFGFKTYRFWPQISSNAFSDKVEPEIQDEYEVEMEESCSLFKKFVLSENLKIVEVRCRKILTNIQKFVEILTTCGITTNLINIREID</sequence>
<evidence type="ECO:0000313" key="2">
    <source>
        <dbReference type="EMBL" id="OEL16414.1"/>
    </source>
</evidence>
<dbReference type="InterPro" id="IPR001810">
    <property type="entry name" value="F-box_dom"/>
</dbReference>
<organism evidence="2 3">
    <name type="scientific">Dichanthelium oligosanthes</name>
    <dbReference type="NCBI Taxonomy" id="888268"/>
    <lineage>
        <taxon>Eukaryota</taxon>
        <taxon>Viridiplantae</taxon>
        <taxon>Streptophyta</taxon>
        <taxon>Embryophyta</taxon>
        <taxon>Tracheophyta</taxon>
        <taxon>Spermatophyta</taxon>
        <taxon>Magnoliopsida</taxon>
        <taxon>Liliopsida</taxon>
        <taxon>Poales</taxon>
        <taxon>Poaceae</taxon>
        <taxon>PACMAD clade</taxon>
        <taxon>Panicoideae</taxon>
        <taxon>Panicodae</taxon>
        <taxon>Paniceae</taxon>
        <taxon>Dichantheliinae</taxon>
        <taxon>Dichanthelium</taxon>
    </lineage>
</organism>
<dbReference type="STRING" id="888268.A0A1E5UUB9"/>
<protein>
    <recommendedName>
        <fullName evidence="1">F-box domain-containing protein</fullName>
    </recommendedName>
</protein>
<dbReference type="PANTHER" id="PTHR34223">
    <property type="entry name" value="OS11G0201299 PROTEIN"/>
    <property type="match status" value="1"/>
</dbReference>
<dbReference type="SUPFAM" id="SSF81383">
    <property type="entry name" value="F-box domain"/>
    <property type="match status" value="1"/>
</dbReference>
<proteinExistence type="predicted"/>
<evidence type="ECO:0000259" key="1">
    <source>
        <dbReference type="PROSITE" id="PS50181"/>
    </source>
</evidence>
<evidence type="ECO:0000313" key="3">
    <source>
        <dbReference type="Proteomes" id="UP000095767"/>
    </source>
</evidence>
<dbReference type="SMART" id="SM00256">
    <property type="entry name" value="FBOX"/>
    <property type="match status" value="1"/>
</dbReference>
<dbReference type="Pfam" id="PF00646">
    <property type="entry name" value="F-box"/>
    <property type="match status" value="1"/>
</dbReference>
<dbReference type="EMBL" id="LWDX02063113">
    <property type="protein sequence ID" value="OEL16414.1"/>
    <property type="molecule type" value="Genomic_DNA"/>
</dbReference>
<accession>A0A1E5UUB9</accession>